<evidence type="ECO:0000256" key="2">
    <source>
        <dbReference type="SAM" id="Phobius"/>
    </source>
</evidence>
<dbReference type="Proteomes" id="UP001460270">
    <property type="component" value="Unassembled WGS sequence"/>
</dbReference>
<sequence>MLDLGLQGAWTWSSGCLDLVFRVLDLVFMVLGLGLQGAWTWSSGADLVFRCLDLVFRVLGLGLQGAWTWSSGCLDLVFRCLDLVFRVLGLGLQVLGLGLQGLDLVFRCLDWSSWGLDLVFRVLGLGLQVLDLVFMGLDLVFRCLDLVFMGLDLVFRVLGLGLQGAGLGQVLGLGLQGAWTWSSGAWTWSSGAWMLGLGLQGAWTWSSGAWTWSSGCLDLVFRVLGLGLQGAWTCFMGWTWSQVLGLGLQGLDLVFMGLGLGLQGAWTWSSWCLDLVFRVLDLVFRGLDLVFRCLDLVFRCLDLVFRCLDLVFRVLGLGLQGAWTWSSGCLDLVFRVLGLGLQGACLHGTGLQDLVFRCLDLVFMGLGLGLQGAWTWSSGAWTWSSGAWTWSSGAWTWSSWCLDLVFRVLGHGLHGAWTWSSGCLDMVFMVLGLGLQGAGLGLQGAWTWSSGAWTWSSWGLDLVFRCLDLVFMGLDLVFRVLGLGLQVLGLGLQGAWTWSSADSFSAPIEGKCFELQLELFKRGMSLPGPGTKDGPHSEINCPSDPLPVSGVPQHCSQHISHFKSAPKPQNTLTHSTQDPKHPQYTCRAPGRFFTLRTSRVAAEGYTQVSVTDGPLTKTGVTIETIRSFVKKRRKRGKRGGVKLRVRKRSLYRTPLPSVIFGNVQSLRNKLDELSGYVQFQKDFKECCVMAFTETWLTEQDQDADLRMDGFGPPFRLDRDAEATGKAQGGGVCLHVNNRYCRSVTVREKICTPDVELLSVSEFQRIFTITAVYIHPRANVASASNTLYEVLPH</sequence>
<accession>A0AAW0P7Y7</accession>
<keyword evidence="2" id="KW-1133">Transmembrane helix</keyword>
<evidence type="ECO:0000313" key="3">
    <source>
        <dbReference type="EMBL" id="KAK7915531.1"/>
    </source>
</evidence>
<feature type="transmembrane region" description="Helical" evidence="2">
    <location>
        <begin position="153"/>
        <end position="172"/>
    </location>
</feature>
<dbReference type="Gene3D" id="3.60.10.10">
    <property type="entry name" value="Endonuclease/exonuclease/phosphatase"/>
    <property type="match status" value="1"/>
</dbReference>
<gene>
    <name evidence="3" type="ORF">WMY93_011292</name>
</gene>
<protein>
    <submittedName>
        <fullName evidence="3">Uncharacterized protein</fullName>
    </submittedName>
</protein>
<feature type="transmembrane region" description="Helical" evidence="2">
    <location>
        <begin position="192"/>
        <end position="212"/>
    </location>
</feature>
<dbReference type="AlphaFoldDB" id="A0AAW0P7Y7"/>
<feature type="transmembrane region" description="Helical" evidence="2">
    <location>
        <begin position="47"/>
        <end position="69"/>
    </location>
</feature>
<dbReference type="EMBL" id="JBBPFD010000008">
    <property type="protein sequence ID" value="KAK7915531.1"/>
    <property type="molecule type" value="Genomic_DNA"/>
</dbReference>
<feature type="transmembrane region" description="Helical" evidence="2">
    <location>
        <begin position="76"/>
        <end position="98"/>
    </location>
</feature>
<reference evidence="4" key="1">
    <citation type="submission" date="2024-04" db="EMBL/GenBank/DDBJ databases">
        <title>Salinicola lusitanus LLJ914,a marine bacterium isolated from the Okinawa Trough.</title>
        <authorList>
            <person name="Li J."/>
        </authorList>
    </citation>
    <scope>NUCLEOTIDE SEQUENCE [LARGE SCALE GENOMIC DNA]</scope>
</reference>
<name>A0AAW0P7Y7_9GOBI</name>
<organism evidence="3 4">
    <name type="scientific">Mugilogobius chulae</name>
    <name type="common">yellowstripe goby</name>
    <dbReference type="NCBI Taxonomy" id="88201"/>
    <lineage>
        <taxon>Eukaryota</taxon>
        <taxon>Metazoa</taxon>
        <taxon>Chordata</taxon>
        <taxon>Craniata</taxon>
        <taxon>Vertebrata</taxon>
        <taxon>Euteleostomi</taxon>
        <taxon>Actinopterygii</taxon>
        <taxon>Neopterygii</taxon>
        <taxon>Teleostei</taxon>
        <taxon>Neoteleostei</taxon>
        <taxon>Acanthomorphata</taxon>
        <taxon>Gobiaria</taxon>
        <taxon>Gobiiformes</taxon>
        <taxon>Gobioidei</taxon>
        <taxon>Gobiidae</taxon>
        <taxon>Gobionellinae</taxon>
        <taxon>Mugilogobius</taxon>
    </lineage>
</organism>
<comment type="caution">
    <text evidence="3">The sequence shown here is derived from an EMBL/GenBank/DDBJ whole genome shotgun (WGS) entry which is preliminary data.</text>
</comment>
<proteinExistence type="predicted"/>
<evidence type="ECO:0000256" key="1">
    <source>
        <dbReference type="SAM" id="MobiDB-lite"/>
    </source>
</evidence>
<feature type="region of interest" description="Disordered" evidence="1">
    <location>
        <begin position="563"/>
        <end position="583"/>
    </location>
</feature>
<evidence type="ECO:0000313" key="4">
    <source>
        <dbReference type="Proteomes" id="UP001460270"/>
    </source>
</evidence>
<feature type="transmembrane region" description="Helical" evidence="2">
    <location>
        <begin position="20"/>
        <end position="41"/>
    </location>
</feature>
<feature type="transmembrane region" description="Helical" evidence="2">
    <location>
        <begin position="219"/>
        <end position="240"/>
    </location>
</feature>
<feature type="transmembrane region" description="Helical" evidence="2">
    <location>
        <begin position="118"/>
        <end position="141"/>
    </location>
</feature>
<dbReference type="InterPro" id="IPR036691">
    <property type="entry name" value="Endo/exonu/phosph_ase_sf"/>
</dbReference>
<keyword evidence="2" id="KW-0812">Transmembrane</keyword>
<keyword evidence="4" id="KW-1185">Reference proteome</keyword>
<feature type="compositionally biased region" description="Polar residues" evidence="1">
    <location>
        <begin position="567"/>
        <end position="576"/>
    </location>
</feature>
<keyword evidence="2" id="KW-0472">Membrane</keyword>